<dbReference type="Gene3D" id="3.10.450.50">
    <property type="match status" value="1"/>
</dbReference>
<evidence type="ECO:0000313" key="2">
    <source>
        <dbReference type="Proteomes" id="UP001058860"/>
    </source>
</evidence>
<reference evidence="2" key="1">
    <citation type="submission" date="2021-11" db="EMBL/GenBank/DDBJ databases">
        <title>Cultivation dependent microbiological survey of springs from the worlds oldest radium mine currently devoted to the extraction of radon-saturated water.</title>
        <authorList>
            <person name="Kapinusova G."/>
            <person name="Smrhova T."/>
            <person name="Strejcek M."/>
            <person name="Suman J."/>
            <person name="Jani K."/>
            <person name="Pajer P."/>
            <person name="Uhlik O."/>
        </authorList>
    </citation>
    <scope>NUCLEOTIDE SEQUENCE [LARGE SCALE GENOMIC DNA]</scope>
    <source>
        <strain evidence="2">J379</strain>
    </source>
</reference>
<dbReference type="Proteomes" id="UP001058860">
    <property type="component" value="Chromosome"/>
</dbReference>
<dbReference type="SUPFAM" id="SSF54427">
    <property type="entry name" value="NTF2-like"/>
    <property type="match status" value="1"/>
</dbReference>
<keyword evidence="2" id="KW-1185">Reference proteome</keyword>
<proteinExistence type="predicted"/>
<protein>
    <submittedName>
        <fullName evidence="1">Ester cyclase</fullName>
    </submittedName>
</protein>
<accession>A0ABY5PM72</accession>
<sequence length="145" mass="15541">MTHQQCADLIDRLTGAWNAHDPDGVAACYAPDAVSRDITLTEALHGRTAIRNAAETYMRAFPDLRVRATRVVCEGDLICEEWRSDGTHLGDLIGLAATGYPANMAGCNVIRLDANGEIASETTYTDAAGLYRQLHALPQLANAAG</sequence>
<dbReference type="RefSeq" id="WP_353866099.1">
    <property type="nucleotide sequence ID" value="NZ_CP088295.1"/>
</dbReference>
<dbReference type="InterPro" id="IPR032710">
    <property type="entry name" value="NTF2-like_dom_sf"/>
</dbReference>
<gene>
    <name evidence="1" type="ORF">LRS13_09090</name>
</gene>
<dbReference type="Pfam" id="PF07366">
    <property type="entry name" value="SnoaL"/>
    <property type="match status" value="1"/>
</dbReference>
<dbReference type="PANTHER" id="PTHR38436">
    <property type="entry name" value="POLYKETIDE CYCLASE SNOAL-LIKE DOMAIN"/>
    <property type="match status" value="1"/>
</dbReference>
<dbReference type="InterPro" id="IPR009959">
    <property type="entry name" value="Cyclase_SnoaL-like"/>
</dbReference>
<evidence type="ECO:0000313" key="1">
    <source>
        <dbReference type="EMBL" id="UUY05655.1"/>
    </source>
</evidence>
<name>A0ABY5PM72_9ACTN</name>
<dbReference type="EMBL" id="CP088295">
    <property type="protein sequence ID" value="UUY05655.1"/>
    <property type="molecule type" value="Genomic_DNA"/>
</dbReference>
<organism evidence="1 2">
    <name type="scientific">Svornostia abyssi</name>
    <dbReference type="NCBI Taxonomy" id="2898438"/>
    <lineage>
        <taxon>Bacteria</taxon>
        <taxon>Bacillati</taxon>
        <taxon>Actinomycetota</taxon>
        <taxon>Thermoleophilia</taxon>
        <taxon>Solirubrobacterales</taxon>
        <taxon>Baekduiaceae</taxon>
        <taxon>Svornostia</taxon>
    </lineage>
</organism>
<dbReference type="PANTHER" id="PTHR38436:SF1">
    <property type="entry name" value="ESTER CYCLASE"/>
    <property type="match status" value="1"/>
</dbReference>